<accession>A0A699YM59</accession>
<name>A0A699YM59_HAELA</name>
<evidence type="ECO:0000313" key="2">
    <source>
        <dbReference type="Proteomes" id="UP000485058"/>
    </source>
</evidence>
<gene>
    <name evidence="1" type="ORF">HaLaN_02791</name>
</gene>
<dbReference type="EMBL" id="BLLF01000124">
    <property type="protein sequence ID" value="GFH07914.1"/>
    <property type="molecule type" value="Genomic_DNA"/>
</dbReference>
<dbReference type="AlphaFoldDB" id="A0A699YM59"/>
<comment type="caution">
    <text evidence="1">The sequence shown here is derived from an EMBL/GenBank/DDBJ whole genome shotgun (WGS) entry which is preliminary data.</text>
</comment>
<proteinExistence type="predicted"/>
<dbReference type="Proteomes" id="UP000485058">
    <property type="component" value="Unassembled WGS sequence"/>
</dbReference>
<keyword evidence="2" id="KW-1185">Reference proteome</keyword>
<reference evidence="1 2" key="1">
    <citation type="submission" date="2020-02" db="EMBL/GenBank/DDBJ databases">
        <title>Draft genome sequence of Haematococcus lacustris strain NIES-144.</title>
        <authorList>
            <person name="Morimoto D."/>
            <person name="Nakagawa S."/>
            <person name="Yoshida T."/>
            <person name="Sawayama S."/>
        </authorList>
    </citation>
    <scope>NUCLEOTIDE SEQUENCE [LARGE SCALE GENOMIC DNA]</scope>
    <source>
        <strain evidence="1 2">NIES-144</strain>
    </source>
</reference>
<protein>
    <submittedName>
        <fullName evidence="1">Uncharacterized protein</fullName>
    </submittedName>
</protein>
<evidence type="ECO:0000313" key="1">
    <source>
        <dbReference type="EMBL" id="GFH07914.1"/>
    </source>
</evidence>
<sequence>MCCMLSAALQSLSSHLPGCGAGLALAALPLLLPLVGSAAGSALVRLLHLAGWGVLGPGSEAAAGVAAWLLRGACGACGGLRGGTTGHHIRPRTGWLRCWLQAGRSKRCSTCPAGGFQPAGIVALSVFSSSSHGCLPFTAELTRVVRCSSTSTTLPRRWPAPLGLHTTLQQARSTASAPHPPAVPMPAAPKNTTSCLTCPWRSMDTSAMSSSNCSHSHKAHT</sequence>
<organism evidence="1 2">
    <name type="scientific">Haematococcus lacustris</name>
    <name type="common">Green alga</name>
    <name type="synonym">Haematococcus pluvialis</name>
    <dbReference type="NCBI Taxonomy" id="44745"/>
    <lineage>
        <taxon>Eukaryota</taxon>
        <taxon>Viridiplantae</taxon>
        <taxon>Chlorophyta</taxon>
        <taxon>core chlorophytes</taxon>
        <taxon>Chlorophyceae</taxon>
        <taxon>CS clade</taxon>
        <taxon>Chlamydomonadales</taxon>
        <taxon>Haematococcaceae</taxon>
        <taxon>Haematococcus</taxon>
    </lineage>
</organism>